<accession>A0A0B1PDS8</accession>
<keyword evidence="1" id="KW-0472">Membrane</keyword>
<feature type="transmembrane region" description="Helical" evidence="1">
    <location>
        <begin position="20"/>
        <end position="41"/>
    </location>
</feature>
<name>A0A0B1PDS8_UNCNE</name>
<dbReference type="HOGENOM" id="CLU_1875270_0_0_1"/>
<dbReference type="STRING" id="52586.A0A0B1PDS8"/>
<evidence type="ECO:0000313" key="2">
    <source>
        <dbReference type="EMBL" id="KHJ36398.1"/>
    </source>
</evidence>
<organism evidence="2 3">
    <name type="scientific">Uncinula necator</name>
    <name type="common">Grape powdery mildew</name>
    <dbReference type="NCBI Taxonomy" id="52586"/>
    <lineage>
        <taxon>Eukaryota</taxon>
        <taxon>Fungi</taxon>
        <taxon>Dikarya</taxon>
        <taxon>Ascomycota</taxon>
        <taxon>Pezizomycotina</taxon>
        <taxon>Leotiomycetes</taxon>
        <taxon>Erysiphales</taxon>
        <taxon>Erysiphaceae</taxon>
        <taxon>Erysiphe</taxon>
    </lineage>
</organism>
<evidence type="ECO:0008006" key="4">
    <source>
        <dbReference type="Google" id="ProtNLM"/>
    </source>
</evidence>
<comment type="caution">
    <text evidence="2">The sequence shown here is derived from an EMBL/GenBank/DDBJ whole genome shotgun (WGS) entry which is preliminary data.</text>
</comment>
<dbReference type="Proteomes" id="UP000030854">
    <property type="component" value="Unassembled WGS sequence"/>
</dbReference>
<feature type="transmembrane region" description="Helical" evidence="1">
    <location>
        <begin position="47"/>
        <end position="67"/>
    </location>
</feature>
<gene>
    <name evidence="2" type="ORF">EV44_g1873</name>
</gene>
<dbReference type="OMA" id="FGEHDAN"/>
<proteinExistence type="predicted"/>
<reference evidence="2 3" key="1">
    <citation type="journal article" date="2014" name="BMC Genomics">
        <title>Adaptive genomic structural variation in the grape powdery mildew pathogen, Erysiphe necator.</title>
        <authorList>
            <person name="Jones L."/>
            <person name="Riaz S."/>
            <person name="Morales-Cruz A."/>
            <person name="Amrine K.C."/>
            <person name="McGuire B."/>
            <person name="Gubler W.D."/>
            <person name="Walker M.A."/>
            <person name="Cantu D."/>
        </authorList>
    </citation>
    <scope>NUCLEOTIDE SEQUENCE [LARGE SCALE GENOMIC DNA]</scope>
    <source>
        <strain evidence="3">c</strain>
    </source>
</reference>
<evidence type="ECO:0000256" key="1">
    <source>
        <dbReference type="SAM" id="Phobius"/>
    </source>
</evidence>
<evidence type="ECO:0000313" key="3">
    <source>
        <dbReference type="Proteomes" id="UP000030854"/>
    </source>
</evidence>
<keyword evidence="3" id="KW-1185">Reference proteome</keyword>
<dbReference type="EMBL" id="JNVN01000035">
    <property type="protein sequence ID" value="KHJ36398.1"/>
    <property type="molecule type" value="Genomic_DNA"/>
</dbReference>
<protein>
    <recommendedName>
        <fullName evidence="4">Wax synthase domain-containing protein</fullName>
    </recommendedName>
</protein>
<keyword evidence="1" id="KW-0812">Transmembrane</keyword>
<sequence>MKYLIQEGYVKPGSFTAKLIGLSLAFTLSGFLHWAAMFTAIGDTLPLYELIFFILQGVGIVLQDSVCKLFSPIIIKLPSSIRQMGNLFYTLAWFYLTGWIEADNMARSGINLVPLVPFSPMTALGFGEHDANWKSWESVTSMWFSGKNWWESGYFAC</sequence>
<keyword evidence="1" id="KW-1133">Transmembrane helix</keyword>
<dbReference type="AlphaFoldDB" id="A0A0B1PDS8"/>